<comment type="caution">
    <text evidence="4">The sequence shown here is derived from an EMBL/GenBank/DDBJ whole genome shotgun (WGS) entry which is preliminary data.</text>
</comment>
<gene>
    <name evidence="4" type="ORF">HVA01_13470</name>
</gene>
<proteinExistence type="predicted"/>
<dbReference type="InterPro" id="IPR036380">
    <property type="entry name" value="Isochorismatase-like_sf"/>
</dbReference>
<dbReference type="InterPro" id="IPR007684">
    <property type="entry name" value="Znf_Ogr/Delta"/>
</dbReference>
<evidence type="ECO:0000313" key="5">
    <source>
        <dbReference type="Proteomes" id="UP000321303"/>
    </source>
</evidence>
<dbReference type="AlphaFoldDB" id="A0A511UNU1"/>
<keyword evidence="5" id="KW-1185">Reference proteome</keyword>
<dbReference type="RefSeq" id="WP_146874203.1">
    <property type="nucleotide sequence ID" value="NZ_BJXV01000006.1"/>
</dbReference>
<dbReference type="InterPro" id="IPR050272">
    <property type="entry name" value="Isochorismatase-like_hydrls"/>
</dbReference>
<evidence type="ECO:0008006" key="6">
    <source>
        <dbReference type="Google" id="ProtNLM"/>
    </source>
</evidence>
<dbReference type="PANTHER" id="PTHR43540">
    <property type="entry name" value="PEROXYUREIDOACRYLATE/UREIDOACRYLATE AMIDOHYDROLASE-RELATED"/>
    <property type="match status" value="1"/>
</dbReference>
<dbReference type="Gene3D" id="3.40.50.850">
    <property type="entry name" value="Isochorismatase-like"/>
    <property type="match status" value="1"/>
</dbReference>
<keyword evidence="1" id="KW-0378">Hydrolase</keyword>
<reference evidence="4 5" key="1">
    <citation type="submission" date="2019-07" db="EMBL/GenBank/DDBJ databases">
        <title>Whole genome shotgun sequence of Halomonas variabilis NBRC 102410.</title>
        <authorList>
            <person name="Hosoyama A."/>
            <person name="Uohara A."/>
            <person name="Ohji S."/>
            <person name="Ichikawa N."/>
        </authorList>
    </citation>
    <scope>NUCLEOTIDE SEQUENCE [LARGE SCALE GENOMIC DNA]</scope>
    <source>
        <strain evidence="4 5">NBRC 102410</strain>
    </source>
</reference>
<dbReference type="EMBL" id="BJXV01000006">
    <property type="protein sequence ID" value="GEN27701.1"/>
    <property type="molecule type" value="Genomic_DNA"/>
</dbReference>
<dbReference type="PANTHER" id="PTHR43540:SF1">
    <property type="entry name" value="ISOCHORISMATASE HYDROLASE"/>
    <property type="match status" value="1"/>
</dbReference>
<dbReference type="SUPFAM" id="SSF52499">
    <property type="entry name" value="Isochorismatase-like hydrolases"/>
    <property type="match status" value="1"/>
</dbReference>
<dbReference type="Proteomes" id="UP000321303">
    <property type="component" value="Unassembled WGS sequence"/>
</dbReference>
<feature type="domain" description="Isochorismatase-like" evidence="2">
    <location>
        <begin position="73"/>
        <end position="219"/>
    </location>
</feature>
<dbReference type="GO" id="GO:0016787">
    <property type="term" value="F:hydrolase activity"/>
    <property type="evidence" value="ECO:0007669"/>
    <property type="project" value="UniProtKB-KW"/>
</dbReference>
<evidence type="ECO:0000313" key="4">
    <source>
        <dbReference type="EMBL" id="GEN27701.1"/>
    </source>
</evidence>
<dbReference type="OrthoDB" id="9791276at2"/>
<organism evidence="4 5">
    <name type="scientific">Halovibrio variabilis</name>
    <dbReference type="NCBI Taxonomy" id="31910"/>
    <lineage>
        <taxon>Bacteria</taxon>
        <taxon>Pseudomonadati</taxon>
        <taxon>Pseudomonadota</taxon>
        <taxon>Gammaproteobacteria</taxon>
        <taxon>Oceanospirillales</taxon>
        <taxon>Halomonadaceae</taxon>
        <taxon>Halovibrio</taxon>
    </lineage>
</organism>
<dbReference type="Pfam" id="PF00857">
    <property type="entry name" value="Isochorismatase"/>
    <property type="match status" value="1"/>
</dbReference>
<evidence type="ECO:0000256" key="1">
    <source>
        <dbReference type="ARBA" id="ARBA00022801"/>
    </source>
</evidence>
<dbReference type="InterPro" id="IPR000868">
    <property type="entry name" value="Isochorismatase-like_dom"/>
</dbReference>
<protein>
    <recommendedName>
        <fullName evidence="6">Isochorismatase</fullName>
    </recommendedName>
</protein>
<evidence type="ECO:0000259" key="3">
    <source>
        <dbReference type="Pfam" id="PF04606"/>
    </source>
</evidence>
<feature type="domain" description="Zinc finger Ogr/Delta-type" evidence="3">
    <location>
        <begin position="8"/>
        <end position="53"/>
    </location>
</feature>
<name>A0A511UNU1_9GAMM</name>
<sequence length="264" mass="29891">MRLKLPVECPYCTSESRIRSSRKMTEGFYVTYRECKNAKCGAKFKMNETVESTTIDDVVEKFGLTRLSPYACALVILEQQQADKYYPYHRKRNNNDAEQNMAQLLNAWREHALPILHVRHISTDPESPYSPGHPGVLFKPGFEPLTNEQIFDKSIPNAFLRSSIEDWLLKRSIHQLVVVGSTSEGAVEASVRSASNLGFKVWVPDDACYTFEKNGYHFEMISPEWVHVHAMTNLHQGESTVVDTKLVLHALEQATATKSGVVKG</sequence>
<evidence type="ECO:0000259" key="2">
    <source>
        <dbReference type="Pfam" id="PF00857"/>
    </source>
</evidence>
<dbReference type="Pfam" id="PF04606">
    <property type="entry name" value="Ogr_Delta"/>
    <property type="match status" value="1"/>
</dbReference>
<accession>A0A511UNU1</accession>